<dbReference type="AlphaFoldDB" id="A0A6J2UIR0"/>
<evidence type="ECO:0000313" key="3">
    <source>
        <dbReference type="RefSeq" id="XP_030387388.1"/>
    </source>
</evidence>
<evidence type="ECO:0000256" key="1">
    <source>
        <dbReference type="SAM" id="MobiDB-lite"/>
    </source>
</evidence>
<gene>
    <name evidence="3" type="primary">LOC115634004</name>
</gene>
<protein>
    <submittedName>
        <fullName evidence="3">Uncharacterized protein LOC115634004</fullName>
    </submittedName>
</protein>
<dbReference type="GeneID" id="115634004"/>
<accession>A0A6J2UIR0</accession>
<evidence type="ECO:0000313" key="2">
    <source>
        <dbReference type="Proteomes" id="UP000504634"/>
    </source>
</evidence>
<feature type="region of interest" description="Disordered" evidence="1">
    <location>
        <begin position="87"/>
        <end position="128"/>
    </location>
</feature>
<sequence>MHGKSILPVCGYGRDIEERPPDRTKLRHRNTVRCAGGQKYELKKPRNQFLQVLPLKGSFQHHDIVHDDDTSTVISFGNVSHRAIQSKTSLRQSEDQVQQQDPEPAEEEKQPEEVQPKPIVPSSGGGAPTQNTTTTLCVYDEKIPCRKFFFYVQPIACPCPCPCTRRCRYHCTGASGSKSSYPYAGGCGLWRPAVWWCNRPRFCCHNRPRLRY</sequence>
<dbReference type="Proteomes" id="UP000504634">
    <property type="component" value="Unplaced"/>
</dbReference>
<dbReference type="RefSeq" id="XP_030387388.1">
    <property type="nucleotide sequence ID" value="XM_030531528.1"/>
</dbReference>
<reference evidence="3" key="1">
    <citation type="submission" date="2025-08" db="UniProtKB">
        <authorList>
            <consortium name="RefSeq"/>
        </authorList>
    </citation>
    <scope>IDENTIFICATION</scope>
    <source>
        <strain evidence="3">11010-0011.00</strain>
        <tissue evidence="3">Whole body</tissue>
    </source>
</reference>
<proteinExistence type="predicted"/>
<name>A0A6J2UIR0_DROLE</name>
<organism evidence="2 3">
    <name type="scientific">Drosophila lebanonensis</name>
    <name type="common">Fruit fly</name>
    <name type="synonym">Scaptodrosophila lebanonensis</name>
    <dbReference type="NCBI Taxonomy" id="7225"/>
    <lineage>
        <taxon>Eukaryota</taxon>
        <taxon>Metazoa</taxon>
        <taxon>Ecdysozoa</taxon>
        <taxon>Arthropoda</taxon>
        <taxon>Hexapoda</taxon>
        <taxon>Insecta</taxon>
        <taxon>Pterygota</taxon>
        <taxon>Neoptera</taxon>
        <taxon>Endopterygota</taxon>
        <taxon>Diptera</taxon>
        <taxon>Brachycera</taxon>
        <taxon>Muscomorpha</taxon>
        <taxon>Ephydroidea</taxon>
        <taxon>Drosophilidae</taxon>
        <taxon>Scaptodrosophila</taxon>
    </lineage>
</organism>
<keyword evidence="2" id="KW-1185">Reference proteome</keyword>